<dbReference type="OrthoDB" id="2426273at2759"/>
<evidence type="ECO:0000313" key="1">
    <source>
        <dbReference type="EMBL" id="KAG9254185.1"/>
    </source>
</evidence>
<keyword evidence="2" id="KW-1185">Reference proteome</keyword>
<sequence>MSDAKAEVRARCLVIEQVLRDNWIGPHRSRMCSTNDFRHWEPSEVEALFKLLPDINERKLSPHGPHCRPAPEGSRRWTELAMKTAMIGAANTFALAVSPLALVSKTVRTEALPALVKLNYEAIGSSFFVKCPLDLLRQAAQSGMAVCVNRWGHFSIRLAGFAAISHVWVETMGLEFHDEKTKQDYRGLDYAHFSRIISGGVASSGYDWFWLDLLAVPQIRGDEDNVDMLRELKRDVVNSLVHVYRNADAVIILDSLTLQLPSEDACTVAAILACGRWLTRMWTYQEVKLARKAIIVTKTGTLDFQNMVNALDSRAKQNEIGRSYWREICLKFMRLLPSDPRGVSLADVAFCCTDRNTENDIDYARSLFALLSLQWQAGWGYEDAILHILRSRPQDAARIAHLQGMRGLPPPFSWAPRYLARLTGMVIDGYNATENGLSGSWTTFRVNRIIRHGEHKDSAKLIFHMELLNRHGEPFQMWTELPYSWSDNLGIWLKEAMPAGSARLLFPKVPPNLLENHDPVIMLLVLQSGMQSRGIVVGTAAMNDDDVTELQGEEMAWLLG</sequence>
<dbReference type="GeneID" id="70293143"/>
<dbReference type="EMBL" id="MU251255">
    <property type="protein sequence ID" value="KAG9254185.1"/>
    <property type="molecule type" value="Genomic_DNA"/>
</dbReference>
<evidence type="ECO:0008006" key="3">
    <source>
        <dbReference type="Google" id="ProtNLM"/>
    </source>
</evidence>
<reference evidence="1" key="1">
    <citation type="journal article" date="2021" name="IMA Fungus">
        <title>Genomic characterization of three marine fungi, including Emericellopsis atlantica sp. nov. with signatures of a generalist lifestyle and marine biomass degradation.</title>
        <authorList>
            <person name="Hagestad O.C."/>
            <person name="Hou L."/>
            <person name="Andersen J.H."/>
            <person name="Hansen E.H."/>
            <person name="Altermark B."/>
            <person name="Li C."/>
            <person name="Kuhnert E."/>
            <person name="Cox R.J."/>
            <person name="Crous P.W."/>
            <person name="Spatafora J.W."/>
            <person name="Lail K."/>
            <person name="Amirebrahimi M."/>
            <person name="Lipzen A."/>
            <person name="Pangilinan J."/>
            <person name="Andreopoulos W."/>
            <person name="Hayes R.D."/>
            <person name="Ng V."/>
            <person name="Grigoriev I.V."/>
            <person name="Jackson S.A."/>
            <person name="Sutton T.D.S."/>
            <person name="Dobson A.D.W."/>
            <person name="Rama T."/>
        </authorList>
    </citation>
    <scope>NUCLEOTIDE SEQUENCE</scope>
    <source>
        <strain evidence="1">TS7</strain>
    </source>
</reference>
<evidence type="ECO:0000313" key="2">
    <source>
        <dbReference type="Proteomes" id="UP000887229"/>
    </source>
</evidence>
<dbReference type="RefSeq" id="XP_046118109.1">
    <property type="nucleotide sequence ID" value="XM_046262240.1"/>
</dbReference>
<dbReference type="PANTHER" id="PTHR39596:SF2">
    <property type="entry name" value="HET DOMAIN PROTEIN (AFU_ORTHOLOGUE AFUA_1G17550)-RELATED"/>
    <property type="match status" value="1"/>
</dbReference>
<comment type="caution">
    <text evidence="1">The sequence shown here is derived from an EMBL/GenBank/DDBJ whole genome shotgun (WGS) entry which is preliminary data.</text>
</comment>
<name>A0A9P7ZLG5_9HYPO</name>
<dbReference type="PANTHER" id="PTHR39596">
    <property type="match status" value="1"/>
</dbReference>
<organism evidence="1 2">
    <name type="scientific">Emericellopsis atlantica</name>
    <dbReference type="NCBI Taxonomy" id="2614577"/>
    <lineage>
        <taxon>Eukaryota</taxon>
        <taxon>Fungi</taxon>
        <taxon>Dikarya</taxon>
        <taxon>Ascomycota</taxon>
        <taxon>Pezizomycotina</taxon>
        <taxon>Sordariomycetes</taxon>
        <taxon>Hypocreomycetidae</taxon>
        <taxon>Hypocreales</taxon>
        <taxon>Bionectriaceae</taxon>
        <taxon>Emericellopsis</taxon>
    </lineage>
</organism>
<protein>
    <recommendedName>
        <fullName evidence="3">Heterokaryon incompatibility domain-containing protein</fullName>
    </recommendedName>
</protein>
<dbReference type="Proteomes" id="UP000887229">
    <property type="component" value="Unassembled WGS sequence"/>
</dbReference>
<dbReference type="AlphaFoldDB" id="A0A9P7ZLG5"/>
<gene>
    <name evidence="1" type="ORF">F5Z01DRAFT_636843</name>
</gene>
<proteinExistence type="predicted"/>
<accession>A0A9P7ZLG5</accession>